<dbReference type="InterPro" id="IPR004161">
    <property type="entry name" value="EFTu-like_2"/>
</dbReference>
<evidence type="ECO:0000256" key="2">
    <source>
        <dbReference type="ARBA" id="ARBA00022801"/>
    </source>
</evidence>
<dbReference type="InterPro" id="IPR005517">
    <property type="entry name" value="Transl_elong_EFG/EF2_IV"/>
</dbReference>
<evidence type="ECO:0000256" key="3">
    <source>
        <dbReference type="ARBA" id="ARBA00022917"/>
    </source>
</evidence>
<dbReference type="SMART" id="SM00838">
    <property type="entry name" value="EFG_C"/>
    <property type="match status" value="1"/>
</dbReference>
<dbReference type="SUPFAM" id="SSF52540">
    <property type="entry name" value="P-loop containing nucleoside triphosphate hydrolases"/>
    <property type="match status" value="1"/>
</dbReference>
<dbReference type="FunFam" id="2.40.30.10:FF:000053">
    <property type="entry name" value="Ribosome-releasing factor 2, mitochondrial"/>
    <property type="match status" value="1"/>
</dbReference>
<sequence length="960" mass="105013">AQLADIDLHHCSFCDDSQGGVEGGGGVLLHSQDGKAECGFQLWILLFPLLFDHVGEDLCSGLSLSVQQVGWHCSLWGLIIVLLLGSPLFMHFEAAKIQFGLQSNQRPGFVGTRMGLTALLLPFPFIVVQAAAMPLAIIRNIGIMAHIDAGKTTTTERMLYYSGYTRALGDVDDGDTVTDFMAQERERGITIQSAAVTFEWKTHRINLIDTPGSDSDRVEAGREAPRALCLFLNKMDKPAASLSFSIESIKKKLKANPVLLQIPVGSGKDFSGVVDLLTNQKLIWKHKTMRDEEDGRIFEITPLDESEEPELLQEVSEARTALIEQVADLDDEFADLLLTDFGENFDEVPSIKLQEAVRRVTLARKGVPVLCGSSLRNKGVQPLLDAITAYLPAPNERHHDLVRWYKDDLCALAFKVLHDKQRGPLVFLRIYSGTLKPQSAVHNINRNSVERISRLMVPFADQNVEIPSMTAGNIALTVGLKQTVTGDTIVSSKSSAAAAAARRAHNDSGTGRSAGNTPAWCFQGWRSLNPSSSAPSSRPPWPNRLVRDTDLENALNNLQREDPSLKVRVDPDSGQTILCGMGELHIEIIHDRIRREYGIETHLGPLQVAYRESILHEVSTTETLDRTIGERRHVVTVELAVTPLDSSCTGGSCEFAFTEELGAKLSAEIKEAVENGVQSAYLQGPLLGYPLQGVSALIQSVHMEPGTSPAMVSACVSRCVHKALRLAGGQVLEPVMSLEVTVEEERLSSVLGDLAQRRGTVRDIQSRHDDKVLLATVPLAEMMGYSTILRTVTSGNATFTLELDTYEAMNPQDQNTLLKRVSDTHSTMRQRCTDSLLKASLMSVTSLALHRRSATALARGLGGRKAKQNQTSLYTPVDVGVGEHGADLLEELAHEVIGGVQNGVHWAEGAREFGARVTRDSQSDLLTQLRECSAQGSPDLRCFEHSVRLIHGQLVCGHKQ</sequence>
<keyword evidence="1" id="KW-0547">Nucleotide-binding</keyword>
<dbReference type="SUPFAM" id="SSF54211">
    <property type="entry name" value="Ribosomal protein S5 domain 2-like"/>
    <property type="match status" value="1"/>
</dbReference>
<dbReference type="PANTHER" id="PTHR43261:SF1">
    <property type="entry name" value="RIBOSOME-RELEASING FACTOR 2, MITOCHONDRIAL"/>
    <property type="match status" value="1"/>
</dbReference>
<feature type="transmembrane region" description="Helical" evidence="6">
    <location>
        <begin position="116"/>
        <end position="137"/>
    </location>
</feature>
<dbReference type="Gene3D" id="2.40.30.10">
    <property type="entry name" value="Translation factors"/>
    <property type="match status" value="1"/>
</dbReference>
<keyword evidence="4" id="KW-0342">GTP-binding</keyword>
<dbReference type="Gene3D" id="3.40.50.300">
    <property type="entry name" value="P-loop containing nucleotide triphosphate hydrolases"/>
    <property type="match status" value="2"/>
</dbReference>
<dbReference type="GO" id="GO:0003924">
    <property type="term" value="F:GTPase activity"/>
    <property type="evidence" value="ECO:0007669"/>
    <property type="project" value="InterPro"/>
</dbReference>
<dbReference type="PRINTS" id="PR00315">
    <property type="entry name" value="ELONGATNFCT"/>
</dbReference>
<dbReference type="OrthoDB" id="198619at2759"/>
<dbReference type="GO" id="GO:0032790">
    <property type="term" value="P:ribosome disassembly"/>
    <property type="evidence" value="ECO:0007669"/>
    <property type="project" value="TreeGrafter"/>
</dbReference>
<dbReference type="GO" id="GO:0005525">
    <property type="term" value="F:GTP binding"/>
    <property type="evidence" value="ECO:0007669"/>
    <property type="project" value="UniProtKB-KW"/>
</dbReference>
<comment type="catalytic activity">
    <reaction evidence="5">
        <text>GTP + H2O = GDP + phosphate + H(+)</text>
        <dbReference type="Rhea" id="RHEA:19669"/>
        <dbReference type="ChEBI" id="CHEBI:15377"/>
        <dbReference type="ChEBI" id="CHEBI:15378"/>
        <dbReference type="ChEBI" id="CHEBI:37565"/>
        <dbReference type="ChEBI" id="CHEBI:43474"/>
        <dbReference type="ChEBI" id="CHEBI:58189"/>
    </reaction>
    <physiologicalReaction direction="left-to-right" evidence="5">
        <dbReference type="Rhea" id="RHEA:19670"/>
    </physiologicalReaction>
</comment>
<evidence type="ECO:0000259" key="7">
    <source>
        <dbReference type="PROSITE" id="PS51722"/>
    </source>
</evidence>
<dbReference type="InterPro" id="IPR014721">
    <property type="entry name" value="Ribsml_uS5_D2-typ_fold_subgr"/>
</dbReference>
<keyword evidence="2" id="KW-0378">Hydrolase</keyword>
<dbReference type="GO" id="GO:0032543">
    <property type="term" value="P:mitochondrial translation"/>
    <property type="evidence" value="ECO:0007669"/>
    <property type="project" value="TreeGrafter"/>
</dbReference>
<proteinExistence type="predicted"/>
<dbReference type="NCBIfam" id="TIGR00231">
    <property type="entry name" value="small_GTP"/>
    <property type="match status" value="1"/>
</dbReference>
<keyword evidence="6" id="KW-0812">Transmembrane</keyword>
<dbReference type="Gene3D" id="3.30.70.870">
    <property type="entry name" value="Elongation Factor G (Translational Gtpase), domain 3"/>
    <property type="match status" value="1"/>
</dbReference>
<dbReference type="Pfam" id="PF03144">
    <property type="entry name" value="GTP_EFTU_D2"/>
    <property type="match status" value="1"/>
</dbReference>
<evidence type="ECO:0000256" key="6">
    <source>
        <dbReference type="SAM" id="Phobius"/>
    </source>
</evidence>
<dbReference type="PANTHER" id="PTHR43261">
    <property type="entry name" value="TRANSLATION ELONGATION FACTOR G-RELATED"/>
    <property type="match status" value="1"/>
</dbReference>
<dbReference type="Gene3D" id="3.30.70.240">
    <property type="match status" value="1"/>
</dbReference>
<dbReference type="Pfam" id="PF00679">
    <property type="entry name" value="EFG_C"/>
    <property type="match status" value="1"/>
</dbReference>
<dbReference type="SMART" id="SM00889">
    <property type="entry name" value="EFG_IV"/>
    <property type="match status" value="1"/>
</dbReference>
<feature type="domain" description="Tr-type G" evidence="7">
    <location>
        <begin position="136"/>
        <end position="395"/>
    </location>
</feature>
<keyword evidence="6" id="KW-1133">Transmembrane helix</keyword>
<dbReference type="GO" id="GO:0005739">
    <property type="term" value="C:mitochondrion"/>
    <property type="evidence" value="ECO:0007669"/>
    <property type="project" value="TreeGrafter"/>
</dbReference>
<dbReference type="CDD" id="cd03713">
    <property type="entry name" value="EFG_mtEFG_C"/>
    <property type="match status" value="1"/>
</dbReference>
<feature type="non-terminal residue" evidence="8">
    <location>
        <position position="960"/>
    </location>
</feature>
<dbReference type="FunFam" id="3.30.230.10:FF:000033">
    <property type="entry name" value="Ribosome-releasing factor 2, mitochondrial"/>
    <property type="match status" value="1"/>
</dbReference>
<dbReference type="InterPro" id="IPR020568">
    <property type="entry name" value="Ribosomal_Su5_D2-typ_SF"/>
</dbReference>
<organism evidence="8 9">
    <name type="scientific">Dissostichus mawsoni</name>
    <name type="common">Antarctic cod</name>
    <dbReference type="NCBI Taxonomy" id="36200"/>
    <lineage>
        <taxon>Eukaryota</taxon>
        <taxon>Metazoa</taxon>
        <taxon>Chordata</taxon>
        <taxon>Craniata</taxon>
        <taxon>Vertebrata</taxon>
        <taxon>Euteleostomi</taxon>
        <taxon>Actinopterygii</taxon>
        <taxon>Neopterygii</taxon>
        <taxon>Teleostei</taxon>
        <taxon>Neoteleostei</taxon>
        <taxon>Acanthomorphata</taxon>
        <taxon>Eupercaria</taxon>
        <taxon>Perciformes</taxon>
        <taxon>Notothenioidei</taxon>
        <taxon>Nototheniidae</taxon>
        <taxon>Dissostichus</taxon>
    </lineage>
</organism>
<feature type="transmembrane region" description="Helical" evidence="6">
    <location>
        <begin position="75"/>
        <end position="95"/>
    </location>
</feature>
<keyword evidence="6" id="KW-0472">Membrane</keyword>
<keyword evidence="3" id="KW-0648">Protein biosynthesis</keyword>
<dbReference type="FunFam" id="3.30.70.240:FF:000008">
    <property type="entry name" value="Ribosome-releasing factor 2, mitochondrial"/>
    <property type="match status" value="1"/>
</dbReference>
<keyword evidence="9" id="KW-1185">Reference proteome</keyword>
<dbReference type="Pfam" id="PF14492">
    <property type="entry name" value="EFG_III"/>
    <property type="match status" value="1"/>
</dbReference>
<accession>A0A7J5YKT2</accession>
<dbReference type="InterPro" id="IPR041095">
    <property type="entry name" value="EFG_II"/>
</dbReference>
<dbReference type="InterPro" id="IPR005225">
    <property type="entry name" value="Small_GTP-bd"/>
</dbReference>
<dbReference type="Proteomes" id="UP000518266">
    <property type="component" value="Unassembled WGS sequence"/>
</dbReference>
<dbReference type="EMBL" id="JAAKFY010000012">
    <property type="protein sequence ID" value="KAF3849349.1"/>
    <property type="molecule type" value="Genomic_DNA"/>
</dbReference>
<dbReference type="CDD" id="cd04092">
    <property type="entry name" value="mtEFG2_II_like"/>
    <property type="match status" value="1"/>
</dbReference>
<evidence type="ECO:0000313" key="9">
    <source>
        <dbReference type="Proteomes" id="UP000518266"/>
    </source>
</evidence>
<dbReference type="InterPro" id="IPR009000">
    <property type="entry name" value="Transl_B-barrel_sf"/>
</dbReference>
<reference evidence="8 9" key="1">
    <citation type="submission" date="2020-03" db="EMBL/GenBank/DDBJ databases">
        <title>Dissostichus mawsoni Genome sequencing and assembly.</title>
        <authorList>
            <person name="Park H."/>
        </authorList>
    </citation>
    <scope>NUCLEOTIDE SEQUENCE [LARGE SCALE GENOMIC DNA]</scope>
    <source>
        <strain evidence="8">DM0001</strain>
        <tissue evidence="8">Muscle</tissue>
    </source>
</reference>
<dbReference type="InterPro" id="IPR035649">
    <property type="entry name" value="EFG_V"/>
</dbReference>
<dbReference type="SUPFAM" id="SSF50447">
    <property type="entry name" value="Translation proteins"/>
    <property type="match status" value="1"/>
</dbReference>
<dbReference type="Gene3D" id="3.30.230.10">
    <property type="match status" value="1"/>
</dbReference>
<dbReference type="InterPro" id="IPR000795">
    <property type="entry name" value="T_Tr_GTP-bd_dom"/>
</dbReference>
<feature type="non-terminal residue" evidence="8">
    <location>
        <position position="1"/>
    </location>
</feature>
<dbReference type="Pfam" id="PF00009">
    <property type="entry name" value="GTP_EFTU"/>
    <property type="match status" value="2"/>
</dbReference>
<gene>
    <name evidence="8" type="ORF">F7725_015846</name>
</gene>
<comment type="caution">
    <text evidence="8">The sequence shown here is derived from an EMBL/GenBank/DDBJ whole genome shotgun (WGS) entry which is preliminary data.</text>
</comment>
<dbReference type="SUPFAM" id="SSF54980">
    <property type="entry name" value="EF-G C-terminal domain-like"/>
    <property type="match status" value="2"/>
</dbReference>
<dbReference type="PROSITE" id="PS51722">
    <property type="entry name" value="G_TR_2"/>
    <property type="match status" value="1"/>
</dbReference>
<dbReference type="PROSITE" id="PS00301">
    <property type="entry name" value="G_TR_1"/>
    <property type="match status" value="1"/>
</dbReference>
<evidence type="ECO:0000313" key="8">
    <source>
        <dbReference type="EMBL" id="KAF3849349.1"/>
    </source>
</evidence>
<dbReference type="InterPro" id="IPR027417">
    <property type="entry name" value="P-loop_NTPase"/>
</dbReference>
<evidence type="ECO:0000256" key="1">
    <source>
        <dbReference type="ARBA" id="ARBA00022741"/>
    </source>
</evidence>
<dbReference type="InterPro" id="IPR031157">
    <property type="entry name" value="G_TR_CS"/>
</dbReference>
<dbReference type="InterPro" id="IPR035647">
    <property type="entry name" value="EFG_III/V"/>
</dbReference>
<name>A0A7J5YKT2_DISMA</name>
<protein>
    <recommendedName>
        <fullName evidence="7">Tr-type G domain-containing protein</fullName>
    </recommendedName>
</protein>
<dbReference type="InterPro" id="IPR000640">
    <property type="entry name" value="EFG_V-like"/>
</dbReference>
<dbReference type="AlphaFoldDB" id="A0A7J5YKT2"/>
<evidence type="ECO:0000256" key="4">
    <source>
        <dbReference type="ARBA" id="ARBA00023134"/>
    </source>
</evidence>
<dbReference type="InterPro" id="IPR009022">
    <property type="entry name" value="EFG_III"/>
</dbReference>
<dbReference type="Pfam" id="PF03764">
    <property type="entry name" value="EFG_IV"/>
    <property type="match status" value="1"/>
</dbReference>
<evidence type="ECO:0000256" key="5">
    <source>
        <dbReference type="ARBA" id="ARBA00049117"/>
    </source>
</evidence>
<dbReference type="CDD" id="cd16262">
    <property type="entry name" value="EFG_III"/>
    <property type="match status" value="1"/>
</dbReference>